<sequence>MSQSLTKTNTPDQVDCLLIPLKDRNLLLPNVTVAEIIPFSHLLTTASSVDWILGRIDWRGTPVPVICYEMLNSQTAPAPNPNARFAVINGVGAHADMPFYAMLIQGIPRLVHISADDIQEVEAMNQGTYDQQVVSMNGENAMIPDLDRLEQTVLGVI</sequence>
<dbReference type="SMART" id="SM00260">
    <property type="entry name" value="CheW"/>
    <property type="match status" value="1"/>
</dbReference>
<dbReference type="SUPFAM" id="SSF50341">
    <property type="entry name" value="CheW-like"/>
    <property type="match status" value="1"/>
</dbReference>
<dbReference type="Pfam" id="PF01584">
    <property type="entry name" value="CheW"/>
    <property type="match status" value="1"/>
</dbReference>
<comment type="caution">
    <text evidence="2">The sequence shown here is derived from an EMBL/GenBank/DDBJ whole genome shotgun (WGS) entry which is preliminary data.</text>
</comment>
<dbReference type="Gene3D" id="2.30.30.40">
    <property type="entry name" value="SH3 Domains"/>
    <property type="match status" value="1"/>
</dbReference>
<dbReference type="Proteomes" id="UP000714380">
    <property type="component" value="Unassembled WGS sequence"/>
</dbReference>
<dbReference type="PROSITE" id="PS50851">
    <property type="entry name" value="CHEW"/>
    <property type="match status" value="1"/>
</dbReference>
<dbReference type="InterPro" id="IPR036061">
    <property type="entry name" value="CheW-like_dom_sf"/>
</dbReference>
<protein>
    <submittedName>
        <fullName evidence="2">Chemotaxis protein CheW</fullName>
    </submittedName>
</protein>
<evidence type="ECO:0000313" key="3">
    <source>
        <dbReference type="Proteomes" id="UP000714380"/>
    </source>
</evidence>
<feature type="domain" description="CheW-like" evidence="1">
    <location>
        <begin position="13"/>
        <end position="155"/>
    </location>
</feature>
<evidence type="ECO:0000259" key="1">
    <source>
        <dbReference type="PROSITE" id="PS50851"/>
    </source>
</evidence>
<organism evidence="2 3">
    <name type="scientific">Thalassolituus marinus</name>
    <dbReference type="NCBI Taxonomy" id="671053"/>
    <lineage>
        <taxon>Bacteria</taxon>
        <taxon>Pseudomonadati</taxon>
        <taxon>Pseudomonadota</taxon>
        <taxon>Gammaproteobacteria</taxon>
        <taxon>Oceanospirillales</taxon>
        <taxon>Oceanospirillaceae</taxon>
        <taxon>Thalassolituus</taxon>
    </lineage>
</organism>
<keyword evidence="3" id="KW-1185">Reference proteome</keyword>
<dbReference type="Gene3D" id="2.40.50.180">
    <property type="entry name" value="CheA-289, Domain 4"/>
    <property type="match status" value="1"/>
</dbReference>
<dbReference type="EMBL" id="JAEDAH010000026">
    <property type="protein sequence ID" value="MCA6063118.1"/>
    <property type="molecule type" value="Genomic_DNA"/>
</dbReference>
<dbReference type="InterPro" id="IPR002545">
    <property type="entry name" value="CheW-lke_dom"/>
</dbReference>
<accession>A0ABS7ZN37</accession>
<evidence type="ECO:0000313" key="2">
    <source>
        <dbReference type="EMBL" id="MCA6063118.1"/>
    </source>
</evidence>
<dbReference type="RefSeq" id="WP_225672788.1">
    <property type="nucleotide sequence ID" value="NZ_JAEDAH010000026.1"/>
</dbReference>
<reference evidence="2 3" key="1">
    <citation type="submission" date="2020-12" db="EMBL/GenBank/DDBJ databases">
        <title>Novel Thalassolituus-related marine hydrocarbonoclastic bacteria mediated algae-derived hydrocarbons mineralization in twilight zone of the northern South China Sea.</title>
        <authorList>
            <person name="Dong C."/>
        </authorList>
    </citation>
    <scope>NUCLEOTIDE SEQUENCE [LARGE SCALE GENOMIC DNA]</scope>
    <source>
        <strain evidence="2 3">IMCC1826</strain>
    </source>
</reference>
<proteinExistence type="predicted"/>
<gene>
    <name evidence="2" type="ORF">I9W95_05795</name>
</gene>
<name>A0ABS7ZN37_9GAMM</name>